<dbReference type="AlphaFoldDB" id="A0A7W8J7T2"/>
<sequence length="192" mass="20717">MEAMRIVVSGMWLQDPDSLSSGNSKLLMVFVGMVAVALVVQAIALIAMALGAAKARKRGLEIVEELRTKVMPILDSSHGFIQDTAPKMKIITENFVETSHVIRTKAQEFDLTASDLNSKTRAQVARVDGMVTSVLNTTSDISETVQRGFKIPVREFSGLMNGLKAGLDVLVGRTKGSGGGRQNGRRDSDPGW</sequence>
<keyword evidence="1" id="KW-1133">Transmembrane helix</keyword>
<protein>
    <recommendedName>
        <fullName evidence="4">DUF948 domain-containing protein</fullName>
    </recommendedName>
</protein>
<keyword evidence="1" id="KW-0812">Transmembrane</keyword>
<evidence type="ECO:0000313" key="3">
    <source>
        <dbReference type="Proteomes" id="UP000569092"/>
    </source>
</evidence>
<reference evidence="2 3" key="1">
    <citation type="submission" date="2020-08" db="EMBL/GenBank/DDBJ databases">
        <title>Genomic Encyclopedia of Type Strains, Phase IV (KMG-V): Genome sequencing to study the core and pangenomes of soil and plant-associated prokaryotes.</title>
        <authorList>
            <person name="Whitman W."/>
        </authorList>
    </citation>
    <scope>NUCLEOTIDE SEQUENCE [LARGE SCALE GENOMIC DNA]</scope>
    <source>
        <strain evidence="2 3">M8US30</strain>
    </source>
</reference>
<name>A0A7W8J7T2_9BACT</name>
<accession>A0A7W8J7T2</accession>
<evidence type="ECO:0000313" key="2">
    <source>
        <dbReference type="EMBL" id="MBB5342914.1"/>
    </source>
</evidence>
<proteinExistence type="predicted"/>
<organism evidence="2 3">
    <name type="scientific">Tunturiibacter lichenicola</name>
    <dbReference type="NCBI Taxonomy" id="2051959"/>
    <lineage>
        <taxon>Bacteria</taxon>
        <taxon>Pseudomonadati</taxon>
        <taxon>Acidobacteriota</taxon>
        <taxon>Terriglobia</taxon>
        <taxon>Terriglobales</taxon>
        <taxon>Acidobacteriaceae</taxon>
        <taxon>Tunturiibacter</taxon>
    </lineage>
</organism>
<feature type="transmembrane region" description="Helical" evidence="1">
    <location>
        <begin position="26"/>
        <end position="50"/>
    </location>
</feature>
<evidence type="ECO:0008006" key="4">
    <source>
        <dbReference type="Google" id="ProtNLM"/>
    </source>
</evidence>
<evidence type="ECO:0000256" key="1">
    <source>
        <dbReference type="SAM" id="Phobius"/>
    </source>
</evidence>
<comment type="caution">
    <text evidence="2">The sequence shown here is derived from an EMBL/GenBank/DDBJ whole genome shotgun (WGS) entry which is preliminary data.</text>
</comment>
<dbReference type="EMBL" id="JACHDZ010000001">
    <property type="protein sequence ID" value="MBB5342914.1"/>
    <property type="molecule type" value="Genomic_DNA"/>
</dbReference>
<gene>
    <name evidence="2" type="ORF">HDF10_000864</name>
</gene>
<dbReference type="Proteomes" id="UP000569092">
    <property type="component" value="Unassembled WGS sequence"/>
</dbReference>
<keyword evidence="1" id="KW-0472">Membrane</keyword>